<sequence>MSRSGHFADSDMYAPRRSRIDELDFIDPGGQTGDRPDQQPLLLLSSETWGPSDSTNFPFGRTSASAAGTHAAVRASTGDGNGGSAGQTADSSGGGVESSLLTPGSSFDSVDGGVGNQASSETFVGESLQVAAATGGEDPPDANVAPEENSQGTL</sequence>
<gene>
    <name evidence="2" type="ORF">GP486_005668</name>
</gene>
<name>A0A9P8RMA3_9PEZI</name>
<evidence type="ECO:0000256" key="1">
    <source>
        <dbReference type="SAM" id="MobiDB-lite"/>
    </source>
</evidence>
<proteinExistence type="predicted"/>
<feature type="region of interest" description="Disordered" evidence="1">
    <location>
        <begin position="1"/>
        <end position="154"/>
    </location>
</feature>
<organism evidence="2 3">
    <name type="scientific">Trichoglossum hirsutum</name>
    <dbReference type="NCBI Taxonomy" id="265104"/>
    <lineage>
        <taxon>Eukaryota</taxon>
        <taxon>Fungi</taxon>
        <taxon>Dikarya</taxon>
        <taxon>Ascomycota</taxon>
        <taxon>Pezizomycotina</taxon>
        <taxon>Geoglossomycetes</taxon>
        <taxon>Geoglossales</taxon>
        <taxon>Geoglossaceae</taxon>
        <taxon>Trichoglossum</taxon>
    </lineage>
</organism>
<dbReference type="AlphaFoldDB" id="A0A9P8RMA3"/>
<dbReference type="Proteomes" id="UP000750711">
    <property type="component" value="Unassembled WGS sequence"/>
</dbReference>
<evidence type="ECO:0000313" key="3">
    <source>
        <dbReference type="Proteomes" id="UP000750711"/>
    </source>
</evidence>
<dbReference type="EMBL" id="JAGHQM010001104">
    <property type="protein sequence ID" value="KAH0556409.1"/>
    <property type="molecule type" value="Genomic_DNA"/>
</dbReference>
<reference evidence="2" key="1">
    <citation type="submission" date="2021-03" db="EMBL/GenBank/DDBJ databases">
        <title>Comparative genomics and phylogenomic investigation of the class Geoglossomycetes provide insights into ecological specialization and systematics.</title>
        <authorList>
            <person name="Melie T."/>
            <person name="Pirro S."/>
            <person name="Miller A.N."/>
            <person name="Quandt A."/>
        </authorList>
    </citation>
    <scope>NUCLEOTIDE SEQUENCE</scope>
    <source>
        <strain evidence="2">CAQ_001_2017</strain>
    </source>
</reference>
<keyword evidence="3" id="KW-1185">Reference proteome</keyword>
<evidence type="ECO:0000313" key="2">
    <source>
        <dbReference type="EMBL" id="KAH0556409.1"/>
    </source>
</evidence>
<feature type="compositionally biased region" description="Polar residues" evidence="1">
    <location>
        <begin position="45"/>
        <end position="66"/>
    </location>
</feature>
<comment type="caution">
    <text evidence="2">The sequence shown here is derived from an EMBL/GenBank/DDBJ whole genome shotgun (WGS) entry which is preliminary data.</text>
</comment>
<protein>
    <submittedName>
        <fullName evidence="2">Uncharacterized protein</fullName>
    </submittedName>
</protein>
<accession>A0A9P8RMA3</accession>